<dbReference type="EMBL" id="BSOH01000007">
    <property type="protein sequence ID" value="GLR16616.1"/>
    <property type="molecule type" value="Genomic_DNA"/>
</dbReference>
<keyword evidence="1" id="KW-0812">Transmembrane</keyword>
<evidence type="ECO:0000313" key="2">
    <source>
        <dbReference type="EMBL" id="GLR16616.1"/>
    </source>
</evidence>
<gene>
    <name evidence="2" type="ORF">GCM10007940_12310</name>
</gene>
<dbReference type="AlphaFoldDB" id="A0AA37WCL7"/>
<evidence type="ECO:0008006" key="4">
    <source>
        <dbReference type="Google" id="ProtNLM"/>
    </source>
</evidence>
<accession>A0AA37WCL7</accession>
<protein>
    <recommendedName>
        <fullName evidence="4">DUF4199 domain-containing protein</fullName>
    </recommendedName>
</protein>
<name>A0AA37WCL7_9BACT</name>
<feature type="transmembrane region" description="Helical" evidence="1">
    <location>
        <begin position="143"/>
        <end position="168"/>
    </location>
</feature>
<dbReference type="Pfam" id="PF13858">
    <property type="entry name" value="DUF4199"/>
    <property type="match status" value="1"/>
</dbReference>
<dbReference type="InterPro" id="IPR025250">
    <property type="entry name" value="DUF4199"/>
</dbReference>
<dbReference type="RefSeq" id="WP_235291192.1">
    <property type="nucleotide sequence ID" value="NZ_BSOH01000007.1"/>
</dbReference>
<reference evidence="2" key="1">
    <citation type="journal article" date="2014" name="Int. J. Syst. Evol. Microbiol.">
        <title>Complete genome sequence of Corynebacterium casei LMG S-19264T (=DSM 44701T), isolated from a smear-ripened cheese.</title>
        <authorList>
            <consortium name="US DOE Joint Genome Institute (JGI-PGF)"/>
            <person name="Walter F."/>
            <person name="Albersmeier A."/>
            <person name="Kalinowski J."/>
            <person name="Ruckert C."/>
        </authorList>
    </citation>
    <scope>NUCLEOTIDE SEQUENCE</scope>
    <source>
        <strain evidence="2">NBRC 108769</strain>
    </source>
</reference>
<comment type="caution">
    <text evidence="2">The sequence shown here is derived from an EMBL/GenBank/DDBJ whole genome shotgun (WGS) entry which is preliminary data.</text>
</comment>
<evidence type="ECO:0000313" key="3">
    <source>
        <dbReference type="Proteomes" id="UP001156666"/>
    </source>
</evidence>
<proteinExistence type="predicted"/>
<keyword evidence="1" id="KW-0472">Membrane</keyword>
<dbReference type="Proteomes" id="UP001156666">
    <property type="component" value="Unassembled WGS sequence"/>
</dbReference>
<keyword evidence="3" id="KW-1185">Reference proteome</keyword>
<feature type="transmembrane region" description="Helical" evidence="1">
    <location>
        <begin position="42"/>
        <end position="58"/>
    </location>
</feature>
<feature type="transmembrane region" description="Helical" evidence="1">
    <location>
        <begin position="9"/>
        <end position="30"/>
    </location>
</feature>
<sequence length="178" mass="19739">MDKLRENSGVVNGVLFGLVVVILGMLMYFISKPLFLNPGLRFFLSLAIPIVFISRAALDERKKNGGFISFPEALQPAYICLIIGSVIFTIFQFIIMNADFELLEIQRDIAVESVKSLSGFANLTEENIAAFEEMTAEDLRPDFQAFLLGLAKNFILGFIIAAIIAAIVKRKNLASEQN</sequence>
<organism evidence="2 3">
    <name type="scientific">Portibacter lacus</name>
    <dbReference type="NCBI Taxonomy" id="1099794"/>
    <lineage>
        <taxon>Bacteria</taxon>
        <taxon>Pseudomonadati</taxon>
        <taxon>Bacteroidota</taxon>
        <taxon>Saprospiria</taxon>
        <taxon>Saprospirales</taxon>
        <taxon>Haliscomenobacteraceae</taxon>
        <taxon>Portibacter</taxon>
    </lineage>
</organism>
<feature type="transmembrane region" description="Helical" evidence="1">
    <location>
        <begin position="78"/>
        <end position="95"/>
    </location>
</feature>
<evidence type="ECO:0000256" key="1">
    <source>
        <dbReference type="SAM" id="Phobius"/>
    </source>
</evidence>
<reference evidence="2" key="2">
    <citation type="submission" date="2023-01" db="EMBL/GenBank/DDBJ databases">
        <title>Draft genome sequence of Portibacter lacus strain NBRC 108769.</title>
        <authorList>
            <person name="Sun Q."/>
            <person name="Mori K."/>
        </authorList>
    </citation>
    <scope>NUCLEOTIDE SEQUENCE</scope>
    <source>
        <strain evidence="2">NBRC 108769</strain>
    </source>
</reference>
<keyword evidence="1" id="KW-1133">Transmembrane helix</keyword>